<dbReference type="AlphaFoldDB" id="A0A2N5X1F9"/>
<sequence>MRSKIGSDETVFFKYLLASNFVFQNFDDTTYANFYASGFLSKFARHILKRNMSNTMALDIQNSISRCDESRAFVFNGRGVNKSVGRILSNLDEVYWYLPDYLAHKEHKYLEEVATKIIFTKPSSYNEVRFRSSITVDKIVNICPTMFSFESEKIELQKRKFYRDLHEKSIDVVFLGNHSYNKELQISEIARLIRRKVYVIGSGWSDRNDIEAVGPIYGPALAEFLKKVKVGIAVPDSFGGTIDPITVRYFQYPLYGTLGVYSMNPYNRDLLNEKLLAYSFENFVEAADIIAEVLSMSGASYSQALAEQIAWLNSKATSAESVFSMLSQSETTL</sequence>
<gene>
    <name evidence="2" type="ORF">C0039_13110</name>
</gene>
<accession>A0A2N5X1F9</accession>
<feature type="domain" description="Spore protein YkvP/CgeB glycosyl transferase-like" evidence="1">
    <location>
        <begin position="187"/>
        <end position="295"/>
    </location>
</feature>
<dbReference type="EMBL" id="PKUS01000016">
    <property type="protein sequence ID" value="PLW68329.1"/>
    <property type="molecule type" value="Genomic_DNA"/>
</dbReference>
<protein>
    <recommendedName>
        <fullName evidence="1">Spore protein YkvP/CgeB glycosyl transferase-like domain-containing protein</fullName>
    </recommendedName>
</protein>
<organism evidence="2 3">
    <name type="scientific">Pseudohalioglobus lutimaris</name>
    <dbReference type="NCBI Taxonomy" id="1737061"/>
    <lineage>
        <taxon>Bacteria</taxon>
        <taxon>Pseudomonadati</taxon>
        <taxon>Pseudomonadota</taxon>
        <taxon>Gammaproteobacteria</taxon>
        <taxon>Cellvibrionales</taxon>
        <taxon>Halieaceae</taxon>
        <taxon>Pseudohalioglobus</taxon>
    </lineage>
</organism>
<name>A0A2N5X1F9_9GAMM</name>
<reference evidence="2 3" key="1">
    <citation type="submission" date="2018-01" db="EMBL/GenBank/DDBJ databases">
        <title>The draft genome sequence of Halioglobus lutimaris HF004.</title>
        <authorList>
            <person name="Du Z.-J."/>
            <person name="Shi M.-J."/>
        </authorList>
    </citation>
    <scope>NUCLEOTIDE SEQUENCE [LARGE SCALE GENOMIC DNA]</scope>
    <source>
        <strain evidence="2 3">HF004</strain>
    </source>
</reference>
<proteinExistence type="predicted"/>
<dbReference type="Pfam" id="PF13524">
    <property type="entry name" value="Glyco_trans_1_2"/>
    <property type="match status" value="1"/>
</dbReference>
<evidence type="ECO:0000313" key="2">
    <source>
        <dbReference type="EMBL" id="PLW68329.1"/>
    </source>
</evidence>
<evidence type="ECO:0000259" key="1">
    <source>
        <dbReference type="Pfam" id="PF13524"/>
    </source>
</evidence>
<keyword evidence="3" id="KW-1185">Reference proteome</keyword>
<evidence type="ECO:0000313" key="3">
    <source>
        <dbReference type="Proteomes" id="UP000235005"/>
    </source>
</evidence>
<dbReference type="Proteomes" id="UP000235005">
    <property type="component" value="Unassembled WGS sequence"/>
</dbReference>
<comment type="caution">
    <text evidence="2">The sequence shown here is derived from an EMBL/GenBank/DDBJ whole genome shotgun (WGS) entry which is preliminary data.</text>
</comment>
<dbReference type="InterPro" id="IPR055259">
    <property type="entry name" value="YkvP/CgeB_Glyco_trans-like"/>
</dbReference>